<reference evidence="2 3" key="2">
    <citation type="journal article" date="2019" name="G3 (Bethesda)">
        <title>Hybrid Assembly of the Genome of the Entomopathogenic Nematode Steinernema carpocapsae Identifies the X-Chromosome.</title>
        <authorList>
            <person name="Serra L."/>
            <person name="Macchietto M."/>
            <person name="Macias-Munoz A."/>
            <person name="McGill C.J."/>
            <person name="Rodriguez I.M."/>
            <person name="Rodriguez B."/>
            <person name="Murad R."/>
            <person name="Mortazavi A."/>
        </authorList>
    </citation>
    <scope>NUCLEOTIDE SEQUENCE [LARGE SCALE GENOMIC DNA]</scope>
    <source>
        <strain evidence="2 3">ALL</strain>
    </source>
</reference>
<feature type="domain" description="Integrase catalytic" evidence="1">
    <location>
        <begin position="1"/>
        <end position="135"/>
    </location>
</feature>
<keyword evidence="3" id="KW-1185">Reference proteome</keyword>
<dbReference type="STRING" id="34508.A0A4U5M432"/>
<evidence type="ECO:0000313" key="3">
    <source>
        <dbReference type="Proteomes" id="UP000298663"/>
    </source>
</evidence>
<protein>
    <recommendedName>
        <fullName evidence="1">Integrase catalytic domain-containing protein</fullName>
    </recommendedName>
</protein>
<dbReference type="GO" id="GO:0003676">
    <property type="term" value="F:nucleic acid binding"/>
    <property type="evidence" value="ECO:0007669"/>
    <property type="project" value="InterPro"/>
</dbReference>
<sequence length="135" mass="15105">MSRSGNQYVVVMIDHFSKFLVAVPTPDKSAATVARAIGVEWILKFGPPSRLHSDKGTEFCNAINNFLCESFGILRGTTSAYHPQGNGVTERANRDIIAMLRKSPTSRFDWDERLPFIVYAHNCLSHRSTKCAPFD</sequence>
<dbReference type="InterPro" id="IPR050951">
    <property type="entry name" value="Retrovirus_Pol_polyprotein"/>
</dbReference>
<dbReference type="InterPro" id="IPR036397">
    <property type="entry name" value="RNaseH_sf"/>
</dbReference>
<dbReference type="OrthoDB" id="154058at2759"/>
<dbReference type="PROSITE" id="PS50994">
    <property type="entry name" value="INTEGRASE"/>
    <property type="match status" value="1"/>
</dbReference>
<dbReference type="AlphaFoldDB" id="A0A4U5M432"/>
<dbReference type="GO" id="GO:0015074">
    <property type="term" value="P:DNA integration"/>
    <property type="evidence" value="ECO:0007669"/>
    <property type="project" value="InterPro"/>
</dbReference>
<organism evidence="2 3">
    <name type="scientific">Steinernema carpocapsae</name>
    <name type="common">Entomopathogenic nematode</name>
    <dbReference type="NCBI Taxonomy" id="34508"/>
    <lineage>
        <taxon>Eukaryota</taxon>
        <taxon>Metazoa</taxon>
        <taxon>Ecdysozoa</taxon>
        <taxon>Nematoda</taxon>
        <taxon>Chromadorea</taxon>
        <taxon>Rhabditida</taxon>
        <taxon>Tylenchina</taxon>
        <taxon>Panagrolaimomorpha</taxon>
        <taxon>Strongyloidoidea</taxon>
        <taxon>Steinernematidae</taxon>
        <taxon>Steinernema</taxon>
    </lineage>
</organism>
<proteinExistence type="predicted"/>
<dbReference type="Proteomes" id="UP000298663">
    <property type="component" value="Unassembled WGS sequence"/>
</dbReference>
<dbReference type="Gene3D" id="3.30.420.10">
    <property type="entry name" value="Ribonuclease H-like superfamily/Ribonuclease H"/>
    <property type="match status" value="1"/>
</dbReference>
<dbReference type="SUPFAM" id="SSF53098">
    <property type="entry name" value="Ribonuclease H-like"/>
    <property type="match status" value="1"/>
</dbReference>
<comment type="caution">
    <text evidence="2">The sequence shown here is derived from an EMBL/GenBank/DDBJ whole genome shotgun (WGS) entry which is preliminary data.</text>
</comment>
<reference evidence="2 3" key="1">
    <citation type="journal article" date="2015" name="Genome Biol.">
        <title>Comparative genomics of Steinernema reveals deeply conserved gene regulatory networks.</title>
        <authorList>
            <person name="Dillman A.R."/>
            <person name="Macchietto M."/>
            <person name="Porter C.F."/>
            <person name="Rogers A."/>
            <person name="Williams B."/>
            <person name="Antoshechkin I."/>
            <person name="Lee M.M."/>
            <person name="Goodwin Z."/>
            <person name="Lu X."/>
            <person name="Lewis E.E."/>
            <person name="Goodrich-Blair H."/>
            <person name="Stock S.P."/>
            <person name="Adams B.J."/>
            <person name="Sternberg P.W."/>
            <person name="Mortazavi A."/>
        </authorList>
    </citation>
    <scope>NUCLEOTIDE SEQUENCE [LARGE SCALE GENOMIC DNA]</scope>
    <source>
        <strain evidence="2 3">ALL</strain>
    </source>
</reference>
<dbReference type="InterPro" id="IPR012337">
    <property type="entry name" value="RNaseH-like_sf"/>
</dbReference>
<dbReference type="InterPro" id="IPR001584">
    <property type="entry name" value="Integrase_cat-core"/>
</dbReference>
<evidence type="ECO:0000313" key="2">
    <source>
        <dbReference type="EMBL" id="TKR63527.1"/>
    </source>
</evidence>
<accession>A0A4U5M432</accession>
<gene>
    <name evidence="2" type="ORF">L596_027345</name>
</gene>
<name>A0A4U5M432_STECR</name>
<dbReference type="Pfam" id="PF00665">
    <property type="entry name" value="rve"/>
    <property type="match status" value="1"/>
</dbReference>
<dbReference type="PANTHER" id="PTHR37984">
    <property type="entry name" value="PROTEIN CBG26694"/>
    <property type="match status" value="1"/>
</dbReference>
<evidence type="ECO:0000259" key="1">
    <source>
        <dbReference type="PROSITE" id="PS50994"/>
    </source>
</evidence>
<dbReference type="EMBL" id="AZBU02000010">
    <property type="protein sequence ID" value="TKR63527.1"/>
    <property type="molecule type" value="Genomic_DNA"/>
</dbReference>
<dbReference type="PANTHER" id="PTHR37984:SF15">
    <property type="entry name" value="INTEGRASE CATALYTIC DOMAIN-CONTAINING PROTEIN"/>
    <property type="match status" value="1"/>
</dbReference>